<dbReference type="AlphaFoldDB" id="A0A0P8WAD8"/>
<keyword evidence="2" id="KW-1185">Reference proteome</keyword>
<dbReference type="EMBL" id="LKET01000028">
    <property type="protein sequence ID" value="KPU44931.1"/>
    <property type="molecule type" value="Genomic_DNA"/>
</dbReference>
<evidence type="ECO:0000313" key="2">
    <source>
        <dbReference type="Proteomes" id="UP000050326"/>
    </source>
</evidence>
<proteinExistence type="predicted"/>
<evidence type="ECO:0000313" key="1">
    <source>
        <dbReference type="EMBL" id="KPU44931.1"/>
    </source>
</evidence>
<name>A0A0P8WAD8_9CLOT</name>
<evidence type="ECO:0008006" key="3">
    <source>
        <dbReference type="Google" id="ProtNLM"/>
    </source>
</evidence>
<gene>
    <name evidence="1" type="ORF">OXPF_14090</name>
</gene>
<dbReference type="STRING" id="36849.OXPF_14090"/>
<reference evidence="1 2" key="1">
    <citation type="submission" date="2015-09" db="EMBL/GenBank/DDBJ databases">
        <title>Genome sequence of Oxobacter pfennigii DSM 3222.</title>
        <authorList>
            <person name="Poehlein A."/>
            <person name="Bengelsdorf F.R."/>
            <person name="Schiel-Bengelsdorf B."/>
            <person name="Duerre P."/>
            <person name="Daniel R."/>
        </authorList>
    </citation>
    <scope>NUCLEOTIDE SEQUENCE [LARGE SCALE GENOMIC DNA]</scope>
    <source>
        <strain evidence="1 2">DSM 3222</strain>
    </source>
</reference>
<sequence>MKHKGAISVIVLITMSFIAMLSSVLATVTYNEKLMSSAYYNKECAYYIAEAGIERALTIIDREINKRLEEISYIEEDEDFINLTISMEIRNFFSPLKSNCFDELIKEYEKASGKDSAIFPQIIEKPSYYDVKAELDDIYKRTFILTSTGYYSYSMITITARYLIQETADAYKLICLDWN</sequence>
<accession>A0A0P8WAD8</accession>
<dbReference type="Proteomes" id="UP000050326">
    <property type="component" value="Unassembled WGS sequence"/>
</dbReference>
<comment type="caution">
    <text evidence="1">The sequence shown here is derived from an EMBL/GenBank/DDBJ whole genome shotgun (WGS) entry which is preliminary data.</text>
</comment>
<organism evidence="1 2">
    <name type="scientific">Oxobacter pfennigii</name>
    <dbReference type="NCBI Taxonomy" id="36849"/>
    <lineage>
        <taxon>Bacteria</taxon>
        <taxon>Bacillati</taxon>
        <taxon>Bacillota</taxon>
        <taxon>Clostridia</taxon>
        <taxon>Eubacteriales</taxon>
        <taxon>Clostridiaceae</taxon>
        <taxon>Oxobacter</taxon>
    </lineage>
</organism>
<protein>
    <recommendedName>
        <fullName evidence="3">Type 4 fimbrial biogenesis protein PilX N-terminal domain-containing protein</fullName>
    </recommendedName>
</protein>